<feature type="region of interest" description="Disordered" evidence="5">
    <location>
        <begin position="1664"/>
        <end position="1709"/>
    </location>
</feature>
<feature type="region of interest" description="Disordered" evidence="5">
    <location>
        <begin position="545"/>
        <end position="635"/>
    </location>
</feature>
<accession>A0ABD3X7W7</accession>
<feature type="compositionally biased region" description="Basic and acidic residues" evidence="5">
    <location>
        <begin position="616"/>
        <end position="635"/>
    </location>
</feature>
<keyword evidence="2 4" id="KW-0863">Zinc-finger</keyword>
<dbReference type="SMART" id="SM00487">
    <property type="entry name" value="DEXDc"/>
    <property type="match status" value="1"/>
</dbReference>
<dbReference type="InterPro" id="IPR027417">
    <property type="entry name" value="P-loop_NTPase"/>
</dbReference>
<proteinExistence type="predicted"/>
<evidence type="ECO:0000256" key="5">
    <source>
        <dbReference type="SAM" id="MobiDB-lite"/>
    </source>
</evidence>
<keyword evidence="9" id="KW-1185">Reference proteome</keyword>
<dbReference type="SUPFAM" id="SSF52540">
    <property type="entry name" value="P-loop containing nucleoside triphosphate hydrolases"/>
    <property type="match status" value="2"/>
</dbReference>
<sequence>MGKRKQSAPQHVADEKRRQLTWNMQDTFQQATGSSMDTVSHLIDDSEVVNPDTFAVPGHIIVTEEEPDVDCVILEEEIDLTGSSLPGGSLVNASGSSPIDFISVDSSSDSFSSKDHYRRLSGAQSVSFKTEVTPLGSESLEQHETVMSIIEIFDLFQEDSEFYITVHSQNPFKPTDWYCTIGQFQMKILPKPLFIQDLGEDLPISTLIRFYVSHIKDRSMLYFKLSDGASNGPSLISKEDSIALWLVETVLPFNCLAALKCKAFQVVLANYDPQQKTLDMKILASEAALTKLKFAGEGCRMKTLNNNLQVLMSYFLGISAPPPYKEQGLAYTERHDIEGLYREVRKRQSGHADDVTVQHPALQPILRPYQCEAIKWMLQKEKMADDKSDSFLHSLYQEVLMPDGKNLFYNKHAGPPGKNIVDFDKSKDSASQSDVCSSSLPLSPSLSDTIPYCGIKGTLEVNDISHCPSVEHCNESQTNKVKGSDKIQIESQNYDQDDSILENNPQKCDASDVSKSSSNFINGVKLETESANGFIRRWSSRLSKYSSASKVQDQKDNAQRRRSRNSVVHDKMKKKLKDNSSKSSITSEPSQRRSRSSSCMSHEGQKGKKKNQSTTKDSDSNKGITDELSKQEYQESEKSKRSSFFKMTIDNRDYFECICGAVEESFEKKTVVQCVDCRLRQHAECVNYDLCDPYRGQYKCPHCLVSSTPIPSRATLIISPCSICHQWVEEIAKHVQKDTLKVFVYSGVNKHGFLQPQTLAQQDIVITTYECLRKEIDYVDLPHSNSMYSYICLDEAQMVECTTTKTAEMALRLTSVNRWCVTGTPIQKKVADLYGLILFLGLDPYWVQQWWKALIYEPFCYGVKDPMYNLMCQVLWRTAKKDIIDQIHLPGQTQTVHWLTFSPVEDHFYRQQYHECSRLALERLSKWTDKKDTRLSSLDRHSINQLLYPLLRLRQACCHPQAVRGEFLPIHKSTMTMEELLESLTRKARIECEEAHRQLVAAINGLAGLNIIKGEYLEAVERYREVLRSVEEHKEQLRTDDLQLLHSLHNLYEILSSKPEGVAPTLRDDKLHQQLNDGTEWWIGLLEWASSCERDDQLVMKIKEDLSDSISGDKISLARSFRNVSGLEYVVDSHLMELKSAHEKLITKVQELNSLPSQNIINQTVECCLRPVKEILHNCPFCMADDLFNAYESRLFQFHERGVSVGGDVQDVSVQVHSRRQGTWADCELETILKTILAFGKMYKADPDLVEFGNTHVKLFEALKKEFKHLRFMWLALREQISAIDELDMATTRLRLRLSDEPKLDTPQLHVLEVSEVDHHKMKLISDRITAQNELRKKLGQLLYLQNLAKSQSETQNGFNPELCPICQKELGREWSVLICGHCFCLDCIRIVAERYSFGGRHRHVKCAICRQYTGHGEISYVSTKQVADLKDENIDKISVKGSHSTKVEAVVRCLKNIQKEDPLAKSLVFSTWTDVLSVIGSALVENDVSFKALYEVGKFQRIYNMLKQHEVTTNTHDKEEDTLTIRDLISLFRQQEVEEEIDEHREHQDTSEDYAARGASVEEILHVDLSGRGVSHGGTSNNEIVEENLHVDSTVRRGCERETSTNASEAEEIQVSGDASRIKNSERSQGSGQTEEVEVIHFEEVGEVEVDSSGPMHYQGMLVDSGNQRSAKAENKKDEDLITDKESNINKDTENGDSARVEAKNDLQSDAETASDFKSYKRVEMFSWDKERDYDAYYEDSEVDYETYSEDTEIDSSYSRTSSCHVAEESDFEVGDITEENITLNESGAFGLKNQNQNEAGDQNDAQGSIEVEVVTEDMTEYQSNVIESTVIQECTNDESVVLEDQIG</sequence>
<dbReference type="Gene3D" id="3.30.40.10">
    <property type="entry name" value="Zinc/RING finger domain, C3HC4 (zinc finger)"/>
    <property type="match status" value="2"/>
</dbReference>
<comment type="caution">
    <text evidence="8">The sequence shown here is derived from an EMBL/GenBank/DDBJ whole genome shotgun (WGS) entry which is preliminary data.</text>
</comment>
<evidence type="ECO:0000313" key="9">
    <source>
        <dbReference type="Proteomes" id="UP001634394"/>
    </source>
</evidence>
<feature type="region of interest" description="Disordered" evidence="5">
    <location>
        <begin position="1596"/>
        <end position="1638"/>
    </location>
</feature>
<evidence type="ECO:0000313" key="8">
    <source>
        <dbReference type="EMBL" id="KAL3881583.1"/>
    </source>
</evidence>
<dbReference type="InterPro" id="IPR019786">
    <property type="entry name" value="Zinc_finger_PHD-type_CS"/>
</dbReference>
<evidence type="ECO:0000256" key="2">
    <source>
        <dbReference type="ARBA" id="ARBA00022771"/>
    </source>
</evidence>
<dbReference type="InterPro" id="IPR017907">
    <property type="entry name" value="Znf_RING_CS"/>
</dbReference>
<feature type="compositionally biased region" description="Basic and acidic residues" evidence="5">
    <location>
        <begin position="1672"/>
        <end position="1708"/>
    </location>
</feature>
<feature type="region of interest" description="Disordered" evidence="5">
    <location>
        <begin position="495"/>
        <end position="516"/>
    </location>
</feature>
<feature type="domain" description="Helicase ATP-binding" evidence="7">
    <location>
        <begin position="704"/>
        <end position="843"/>
    </location>
</feature>
<dbReference type="InterPro" id="IPR001841">
    <property type="entry name" value="Znf_RING"/>
</dbReference>
<dbReference type="GO" id="GO:0008270">
    <property type="term" value="F:zinc ion binding"/>
    <property type="evidence" value="ECO:0007669"/>
    <property type="project" value="UniProtKB-KW"/>
</dbReference>
<evidence type="ECO:0000259" key="7">
    <source>
        <dbReference type="PROSITE" id="PS51192"/>
    </source>
</evidence>
<dbReference type="Pfam" id="PF21325">
    <property type="entry name" value="SHPRH_helical-1st"/>
    <property type="match status" value="1"/>
</dbReference>
<keyword evidence="3" id="KW-0862">Zinc</keyword>
<evidence type="ECO:0000259" key="6">
    <source>
        <dbReference type="PROSITE" id="PS50089"/>
    </source>
</evidence>
<dbReference type="InterPro" id="IPR001965">
    <property type="entry name" value="Znf_PHD"/>
</dbReference>
<name>A0ABD3X7W7_SINWO</name>
<dbReference type="Proteomes" id="UP001634394">
    <property type="component" value="Unassembled WGS sequence"/>
</dbReference>
<dbReference type="CDD" id="cd15547">
    <property type="entry name" value="PHD_SHPRH"/>
    <property type="match status" value="1"/>
</dbReference>
<dbReference type="InterPro" id="IPR014001">
    <property type="entry name" value="Helicase_ATP-bd"/>
</dbReference>
<dbReference type="CDD" id="cd18070">
    <property type="entry name" value="DEXQc_SHPRH"/>
    <property type="match status" value="1"/>
</dbReference>
<dbReference type="InterPro" id="IPR052583">
    <property type="entry name" value="ATP-helicase/E3_Ub-Ligase"/>
</dbReference>
<evidence type="ECO:0000256" key="1">
    <source>
        <dbReference type="ARBA" id="ARBA00022723"/>
    </source>
</evidence>
<dbReference type="PROSITE" id="PS00518">
    <property type="entry name" value="ZF_RING_1"/>
    <property type="match status" value="1"/>
</dbReference>
<dbReference type="PROSITE" id="PS50089">
    <property type="entry name" value="ZF_RING_2"/>
    <property type="match status" value="1"/>
</dbReference>
<dbReference type="SUPFAM" id="SSF57903">
    <property type="entry name" value="FYVE/PHD zinc finger"/>
    <property type="match status" value="1"/>
</dbReference>
<dbReference type="PROSITE" id="PS01359">
    <property type="entry name" value="ZF_PHD_1"/>
    <property type="match status" value="1"/>
</dbReference>
<dbReference type="SMART" id="SM00249">
    <property type="entry name" value="PHD"/>
    <property type="match status" value="1"/>
</dbReference>
<keyword evidence="1" id="KW-0479">Metal-binding</keyword>
<dbReference type="InterPro" id="IPR000330">
    <property type="entry name" value="SNF2_N"/>
</dbReference>
<feature type="domain" description="RING-type" evidence="6">
    <location>
        <begin position="1364"/>
        <end position="1411"/>
    </location>
</feature>
<dbReference type="Pfam" id="PF00176">
    <property type="entry name" value="SNF2-rel_dom"/>
    <property type="match status" value="1"/>
</dbReference>
<evidence type="ECO:0000256" key="3">
    <source>
        <dbReference type="ARBA" id="ARBA00022833"/>
    </source>
</evidence>
<dbReference type="EMBL" id="JBJQND010000003">
    <property type="protein sequence ID" value="KAL3881583.1"/>
    <property type="molecule type" value="Genomic_DNA"/>
</dbReference>
<evidence type="ECO:0000256" key="4">
    <source>
        <dbReference type="PROSITE-ProRule" id="PRU00175"/>
    </source>
</evidence>
<dbReference type="PANTHER" id="PTHR45865">
    <property type="entry name" value="E3 UBIQUITIN-PROTEIN LIGASE SHPRH FAMILY MEMBER"/>
    <property type="match status" value="1"/>
</dbReference>
<dbReference type="Gene3D" id="3.40.50.10810">
    <property type="entry name" value="Tandem AAA-ATPase domain"/>
    <property type="match status" value="1"/>
</dbReference>
<dbReference type="CDD" id="cd16569">
    <property type="entry name" value="RING-HC_SHPRH-like"/>
    <property type="match status" value="1"/>
</dbReference>
<dbReference type="SUPFAM" id="SSF57850">
    <property type="entry name" value="RING/U-box"/>
    <property type="match status" value="1"/>
</dbReference>
<reference evidence="8 9" key="1">
    <citation type="submission" date="2024-11" db="EMBL/GenBank/DDBJ databases">
        <title>Chromosome-level genome assembly of the freshwater bivalve Anodonta woodiana.</title>
        <authorList>
            <person name="Chen X."/>
        </authorList>
    </citation>
    <scope>NUCLEOTIDE SEQUENCE [LARGE SCALE GENOMIC DNA]</scope>
    <source>
        <strain evidence="8">MN2024</strain>
        <tissue evidence="8">Gills</tissue>
    </source>
</reference>
<dbReference type="InterPro" id="IPR011011">
    <property type="entry name" value="Znf_FYVE_PHD"/>
</dbReference>
<dbReference type="PANTHER" id="PTHR45865:SF1">
    <property type="entry name" value="E3 UBIQUITIN-PROTEIN LIGASE SHPRH"/>
    <property type="match status" value="1"/>
</dbReference>
<protein>
    <recommendedName>
        <fullName evidence="10">E3 ubiquitin-protein ligase SHPRH</fullName>
    </recommendedName>
</protein>
<gene>
    <name evidence="8" type="ORF">ACJMK2_028004</name>
</gene>
<dbReference type="InterPro" id="IPR048695">
    <property type="entry name" value="SHPRH_helical_2nd"/>
</dbReference>
<dbReference type="PROSITE" id="PS51192">
    <property type="entry name" value="HELICASE_ATP_BIND_1"/>
    <property type="match status" value="1"/>
</dbReference>
<organism evidence="8 9">
    <name type="scientific">Sinanodonta woodiana</name>
    <name type="common">Chinese pond mussel</name>
    <name type="synonym">Anodonta woodiana</name>
    <dbReference type="NCBI Taxonomy" id="1069815"/>
    <lineage>
        <taxon>Eukaryota</taxon>
        <taxon>Metazoa</taxon>
        <taxon>Spiralia</taxon>
        <taxon>Lophotrochozoa</taxon>
        <taxon>Mollusca</taxon>
        <taxon>Bivalvia</taxon>
        <taxon>Autobranchia</taxon>
        <taxon>Heteroconchia</taxon>
        <taxon>Palaeoheterodonta</taxon>
        <taxon>Unionida</taxon>
        <taxon>Unionoidea</taxon>
        <taxon>Unionidae</taxon>
        <taxon>Unioninae</taxon>
        <taxon>Sinanodonta</taxon>
    </lineage>
</organism>
<evidence type="ECO:0008006" key="10">
    <source>
        <dbReference type="Google" id="ProtNLM"/>
    </source>
</evidence>
<dbReference type="InterPro" id="IPR038718">
    <property type="entry name" value="SNF2-like_sf"/>
</dbReference>
<dbReference type="InterPro" id="IPR048686">
    <property type="entry name" value="SHPRH_helical_1st"/>
</dbReference>
<dbReference type="Pfam" id="PF21324">
    <property type="entry name" value="SHPRH_helical-2nd"/>
    <property type="match status" value="1"/>
</dbReference>
<dbReference type="InterPro" id="IPR013083">
    <property type="entry name" value="Znf_RING/FYVE/PHD"/>
</dbReference>